<reference evidence="2" key="1">
    <citation type="submission" date="2009-05" db="EMBL/GenBank/DDBJ databases">
        <authorList>
            <person name="Ammiraju J.S.S."/>
            <person name="Lu F."/>
            <person name="Sanyal A."/>
            <person name="Song X."/>
            <person name="Jiang N."/>
            <person name="Pontaroli A.C."/>
            <person name="Rambo T."/>
            <person name="Currie J."/>
            <person name="Kollura K."/>
            <person name="Talag J."/>
            <person name="Fan C."/>
            <person name="Goicoechea J.L."/>
            <person name="Zuccolo A."/>
            <person name="Bennetzen J.L."/>
            <person name="Chen M."/>
            <person name="Jackson S."/>
            <person name="Wing R.A."/>
        </authorList>
    </citation>
    <scope>NUCLEOTIDE SEQUENCE</scope>
</reference>
<dbReference type="CDD" id="cd22160">
    <property type="entry name" value="F-box_AtFBL13-like"/>
    <property type="match status" value="1"/>
</dbReference>
<dbReference type="InterPro" id="IPR053781">
    <property type="entry name" value="F-box_AtFBL13-like"/>
</dbReference>
<dbReference type="PANTHER" id="PTHR34223:SF88">
    <property type="entry name" value="OS11G0200950 PROTEIN"/>
    <property type="match status" value="1"/>
</dbReference>
<evidence type="ECO:0000313" key="2">
    <source>
        <dbReference type="EMBL" id="ACS49657.1"/>
    </source>
</evidence>
<protein>
    <submittedName>
        <fullName evidence="2">F-box family-3</fullName>
    </submittedName>
</protein>
<proteinExistence type="predicted"/>
<organism evidence="2">
    <name type="scientific">Oryza ridleyi</name>
    <dbReference type="NCBI Taxonomy" id="83308"/>
    <lineage>
        <taxon>Eukaryota</taxon>
        <taxon>Viridiplantae</taxon>
        <taxon>Streptophyta</taxon>
        <taxon>Embryophyta</taxon>
        <taxon>Tracheophyta</taxon>
        <taxon>Spermatophyta</taxon>
        <taxon>Magnoliopsida</taxon>
        <taxon>Liliopsida</taxon>
        <taxon>Poales</taxon>
        <taxon>Poaceae</taxon>
        <taxon>BOP clade</taxon>
        <taxon>Oryzoideae</taxon>
        <taxon>Oryzeae</taxon>
        <taxon>Oryzinae</taxon>
        <taxon>Oryza</taxon>
    </lineage>
</organism>
<dbReference type="EMBL" id="GQ203302">
    <property type="protein sequence ID" value="ACS49657.1"/>
    <property type="molecule type" value="Genomic_DNA"/>
</dbReference>
<gene>
    <name evidence="2" type="ORF">OR_ABa062P05.10</name>
</gene>
<name>E0CWC3_9ORYZ</name>
<dbReference type="PANTHER" id="PTHR34223">
    <property type="entry name" value="OS11G0201299 PROTEIN"/>
    <property type="match status" value="1"/>
</dbReference>
<evidence type="ECO:0000259" key="1">
    <source>
        <dbReference type="Pfam" id="PF00646"/>
    </source>
</evidence>
<dbReference type="InterPro" id="IPR053197">
    <property type="entry name" value="F-box_SCFL_complex_component"/>
</dbReference>
<feature type="domain" description="F-box" evidence="1">
    <location>
        <begin position="14"/>
        <end position="47"/>
    </location>
</feature>
<dbReference type="InterPro" id="IPR001810">
    <property type="entry name" value="F-box_dom"/>
</dbReference>
<dbReference type="Pfam" id="PF00646">
    <property type="entry name" value="F-box"/>
    <property type="match status" value="1"/>
</dbReference>
<dbReference type="Gene3D" id="1.20.1280.50">
    <property type="match status" value="1"/>
</dbReference>
<sequence>MADASEEDGIDVLQDALLQHILSFLPADQAVMTSVLSRRWRYLWKSTAVLRIVNSERWKSFEEFNKFVNHLLLFRGSSPLHKFELEIEHGYETDDDSNPFRYVMMWVMYALMCNVLELKINNFLDTYIEMDDGFPLISRHLMKIELSGLKFNKCLLNFSSCPTLRVLCFSDSCCFDSVKKICSQSIVRLGFYSPQFSEQHRTHICAPNLTMLYLDCFWGRIPFLESTPSLVTGFVRPDEDCDDWCSYTYSGNCDDENCHGCHGMVDEIGNDSAKCVLLGGLSEANDLELIAEPEMRIFRNDLRWCPFFSKLKTLLLNEWCVANNFWALACILGHSPVLVKLTLQISKETKPIIETQENHNALVKPATISEHLKVVRVHCKEVDEGVCKIVKFLSTLDIEVIIKRMDRSAKLFSFEEGNMGFNLAEESST</sequence>
<reference evidence="2" key="2">
    <citation type="journal article" date="2010" name="Plant J.">
        <title>Spatio-temporal patterns of genome evolution in allotetraploid species of the genus Oryza.</title>
        <authorList>
            <person name="Ammiraju J.S."/>
            <person name="Fan C."/>
            <person name="Yu Y."/>
            <person name="Song X."/>
            <person name="Cranston K.A."/>
            <person name="Pontaroli A.C."/>
            <person name="Lu F."/>
            <person name="Sanyal A."/>
            <person name="Jiang N."/>
            <person name="Rambo T."/>
            <person name="Currie J."/>
            <person name="Collura K."/>
            <person name="Talag J."/>
            <person name="Bennetzen J.L."/>
            <person name="Chen M."/>
            <person name="Jackson S."/>
            <person name="Wing R.A."/>
        </authorList>
    </citation>
    <scope>NUCLEOTIDE SEQUENCE</scope>
</reference>
<dbReference type="SUPFAM" id="SSF81383">
    <property type="entry name" value="F-box domain"/>
    <property type="match status" value="1"/>
</dbReference>
<dbReference type="AlphaFoldDB" id="E0CWC3"/>
<accession>E0CWC3</accession>
<dbReference type="InterPro" id="IPR036047">
    <property type="entry name" value="F-box-like_dom_sf"/>
</dbReference>